<dbReference type="SMART" id="SM00342">
    <property type="entry name" value="HTH_ARAC"/>
    <property type="match status" value="1"/>
</dbReference>
<dbReference type="EMBL" id="QGGY01000002">
    <property type="protein sequence ID" value="PWJ78139.1"/>
    <property type="molecule type" value="Genomic_DNA"/>
</dbReference>
<evidence type="ECO:0000256" key="2">
    <source>
        <dbReference type="ARBA" id="ARBA00023125"/>
    </source>
</evidence>
<dbReference type="GO" id="GO:0003700">
    <property type="term" value="F:DNA-binding transcription factor activity"/>
    <property type="evidence" value="ECO:0007669"/>
    <property type="project" value="InterPro"/>
</dbReference>
<name>A0AB73T8K1_9FIRM</name>
<gene>
    <name evidence="5" type="ORF">C7383_102275</name>
</gene>
<evidence type="ECO:0000313" key="6">
    <source>
        <dbReference type="Proteomes" id="UP000245412"/>
    </source>
</evidence>
<feature type="domain" description="HTH araC/xylS-type" evidence="4">
    <location>
        <begin position="189"/>
        <end position="287"/>
    </location>
</feature>
<dbReference type="AlphaFoldDB" id="A0AB73T8K1"/>
<protein>
    <submittedName>
        <fullName evidence="5">AraC-like DNA-binding protein</fullName>
    </submittedName>
</protein>
<dbReference type="InterPro" id="IPR009057">
    <property type="entry name" value="Homeodomain-like_sf"/>
</dbReference>
<dbReference type="PRINTS" id="PR00032">
    <property type="entry name" value="HTHARAC"/>
</dbReference>
<organism evidence="5 6">
    <name type="scientific">Murimonas intestini</name>
    <dbReference type="NCBI Taxonomy" id="1337051"/>
    <lineage>
        <taxon>Bacteria</taxon>
        <taxon>Bacillati</taxon>
        <taxon>Bacillota</taxon>
        <taxon>Clostridia</taxon>
        <taxon>Lachnospirales</taxon>
        <taxon>Lachnospiraceae</taxon>
        <taxon>Murimonas</taxon>
    </lineage>
</organism>
<dbReference type="PANTHER" id="PTHR43280:SF2">
    <property type="entry name" value="HTH-TYPE TRANSCRIPTIONAL REGULATOR EXSA"/>
    <property type="match status" value="1"/>
</dbReference>
<dbReference type="PANTHER" id="PTHR43280">
    <property type="entry name" value="ARAC-FAMILY TRANSCRIPTIONAL REGULATOR"/>
    <property type="match status" value="1"/>
</dbReference>
<keyword evidence="6" id="KW-1185">Reference proteome</keyword>
<dbReference type="Pfam" id="PF12833">
    <property type="entry name" value="HTH_18"/>
    <property type="match status" value="1"/>
</dbReference>
<dbReference type="RefSeq" id="WP_109625072.1">
    <property type="nucleotide sequence ID" value="NZ_JANKBI010000005.1"/>
</dbReference>
<accession>A0AB73T8K1</accession>
<keyword evidence="1" id="KW-0805">Transcription regulation</keyword>
<evidence type="ECO:0000259" key="4">
    <source>
        <dbReference type="PROSITE" id="PS01124"/>
    </source>
</evidence>
<evidence type="ECO:0000256" key="3">
    <source>
        <dbReference type="ARBA" id="ARBA00023163"/>
    </source>
</evidence>
<evidence type="ECO:0000313" key="5">
    <source>
        <dbReference type="EMBL" id="PWJ78139.1"/>
    </source>
</evidence>
<keyword evidence="2" id="KW-0238">DNA-binding</keyword>
<dbReference type="GO" id="GO:0043565">
    <property type="term" value="F:sequence-specific DNA binding"/>
    <property type="evidence" value="ECO:0007669"/>
    <property type="project" value="InterPro"/>
</dbReference>
<keyword evidence="3" id="KW-0804">Transcription</keyword>
<evidence type="ECO:0000256" key="1">
    <source>
        <dbReference type="ARBA" id="ARBA00023015"/>
    </source>
</evidence>
<proteinExistence type="predicted"/>
<dbReference type="PROSITE" id="PS00041">
    <property type="entry name" value="HTH_ARAC_FAMILY_1"/>
    <property type="match status" value="1"/>
</dbReference>
<reference evidence="5 6" key="1">
    <citation type="submission" date="2018-05" db="EMBL/GenBank/DDBJ databases">
        <authorList>
            <person name="Goeker M."/>
            <person name="Huntemann M."/>
            <person name="Clum A."/>
            <person name="Pillay M."/>
            <person name="Palaniappan K."/>
            <person name="Varghese N."/>
            <person name="Mikhailova N."/>
            <person name="Stamatis D."/>
            <person name="Reddy T."/>
            <person name="Daum C."/>
            <person name="Shapiro N."/>
            <person name="Ivanova N."/>
            <person name="Kyrpides N."/>
            <person name="Woyke T."/>
        </authorList>
    </citation>
    <scope>NUCLEOTIDE SEQUENCE [LARGE SCALE GENOMIC DNA]</scope>
    <source>
        <strain evidence="5 6">DSM 26524</strain>
    </source>
</reference>
<dbReference type="InterPro" id="IPR018060">
    <property type="entry name" value="HTH_AraC"/>
</dbReference>
<dbReference type="SUPFAM" id="SSF46689">
    <property type="entry name" value="Homeodomain-like"/>
    <property type="match status" value="2"/>
</dbReference>
<dbReference type="InterPro" id="IPR018062">
    <property type="entry name" value="HTH_AraC-typ_CS"/>
</dbReference>
<dbReference type="PROSITE" id="PS01124">
    <property type="entry name" value="HTH_ARAC_FAMILY_2"/>
    <property type="match status" value="1"/>
</dbReference>
<comment type="caution">
    <text evidence="5">The sequence shown here is derived from an EMBL/GenBank/DDBJ whole genome shotgun (WGS) entry which is preliminary data.</text>
</comment>
<dbReference type="Proteomes" id="UP000245412">
    <property type="component" value="Unassembled WGS sequence"/>
</dbReference>
<sequence>MRYEDTELPVVLDVGQIISFHYFEYVKDFQGVGESHDFWEFVYVDYGEIWIQADEERILLCSQEGYLHRPGQYHNIYAAGVFASVFIFSFRSRSHSLRHLECRRHPVSRWGKDALAVLLRTGKEFLEEPYDDFGQEKLRWKPDVPETAGQLLKNRIENFLLLLLQESREDAQDTADRHYQEPRGRETVEKVTGILSENLYGSIALEQVAGQSALSQSYIEKIFKKHLGTTVMDYYHRLKIARARELISEEELTFTEIGDKLGYGSIHNFSRVFKKYTGMTPSGYQKTVQSKGLL</sequence>
<dbReference type="InterPro" id="IPR020449">
    <property type="entry name" value="Tscrpt_reg_AraC-type_HTH"/>
</dbReference>
<dbReference type="Gene3D" id="1.10.10.60">
    <property type="entry name" value="Homeodomain-like"/>
    <property type="match status" value="2"/>
</dbReference>